<gene>
    <name evidence="2" type="ORF">V5E97_14650</name>
</gene>
<evidence type="ECO:0000313" key="2">
    <source>
        <dbReference type="EMBL" id="XBH07230.1"/>
    </source>
</evidence>
<protein>
    <submittedName>
        <fullName evidence="2">Uncharacterized protein</fullName>
    </submittedName>
</protein>
<organism evidence="2">
    <name type="scientific">Singulisphaera sp. Ch08</name>
    <dbReference type="NCBI Taxonomy" id="3120278"/>
    <lineage>
        <taxon>Bacteria</taxon>
        <taxon>Pseudomonadati</taxon>
        <taxon>Planctomycetota</taxon>
        <taxon>Planctomycetia</taxon>
        <taxon>Isosphaerales</taxon>
        <taxon>Isosphaeraceae</taxon>
        <taxon>Singulisphaera</taxon>
    </lineage>
</organism>
<evidence type="ECO:0000256" key="1">
    <source>
        <dbReference type="SAM" id="MobiDB-lite"/>
    </source>
</evidence>
<feature type="region of interest" description="Disordered" evidence="1">
    <location>
        <begin position="30"/>
        <end position="52"/>
    </location>
</feature>
<sequence length="76" mass="8032">MRHKQGLPYDRANDILTPLEAGVQVDPDLEPSIVWGADGQAGYGGGGADQLPPSVDHLRRLILRDRGEAGGTSPTV</sequence>
<dbReference type="EMBL" id="CP155447">
    <property type="protein sequence ID" value="XBH07230.1"/>
    <property type="molecule type" value="Genomic_DNA"/>
</dbReference>
<accession>A0AAU7CQ61</accession>
<name>A0AAU7CQ61_9BACT</name>
<proteinExistence type="predicted"/>
<reference evidence="2" key="1">
    <citation type="submission" date="2024-05" db="EMBL/GenBank/DDBJ databases">
        <title>Planctomycetes of the genus Singulisphaera possess chitinolytic capabilities.</title>
        <authorList>
            <person name="Ivanova A."/>
        </authorList>
    </citation>
    <scope>NUCLEOTIDE SEQUENCE</scope>
    <source>
        <strain evidence="2">Ch08T</strain>
    </source>
</reference>
<dbReference type="AlphaFoldDB" id="A0AAU7CQ61"/>
<feature type="compositionally biased region" description="Gly residues" evidence="1">
    <location>
        <begin position="39"/>
        <end position="48"/>
    </location>
</feature>
<dbReference type="RefSeq" id="WP_406700073.1">
    <property type="nucleotide sequence ID" value="NZ_CP155447.1"/>
</dbReference>